<comment type="caution">
    <text evidence="1">The sequence shown here is derived from an EMBL/GenBank/DDBJ whole genome shotgun (WGS) entry which is preliminary data.</text>
</comment>
<name>A0A024GFC7_9STRA</name>
<reference evidence="1 2" key="1">
    <citation type="submission" date="2012-05" db="EMBL/GenBank/DDBJ databases">
        <title>Recombination and specialization in a pathogen metapopulation.</title>
        <authorList>
            <person name="Gardiner A."/>
            <person name="Kemen E."/>
            <person name="Schultz-Larsen T."/>
            <person name="MacLean D."/>
            <person name="Van Oosterhout C."/>
            <person name="Jones J.D.G."/>
        </authorList>
    </citation>
    <scope>NUCLEOTIDE SEQUENCE [LARGE SCALE GENOMIC DNA]</scope>
    <source>
        <strain evidence="1 2">Ac Nc2</strain>
    </source>
</reference>
<proteinExistence type="predicted"/>
<evidence type="ECO:0000313" key="1">
    <source>
        <dbReference type="EMBL" id="CCI45584.1"/>
    </source>
</evidence>
<dbReference type="InParanoid" id="A0A024GFC7"/>
<protein>
    <submittedName>
        <fullName evidence="1">Uncharacterized protein</fullName>
    </submittedName>
</protein>
<sequence>MSRMITFVLSRNAFSPRTRYISNTGVCLRQLIEKRIRFVDAIFGHYRYVNRLLRIRRMTTIATVRIFRKIPENMEIMTSSSKKSQITMIHRCISLQSPYTSSRQVNLFGGFVLSCLSRAQ</sequence>
<gene>
    <name evidence="1" type="ORF">BN9_064810</name>
</gene>
<dbReference type="Proteomes" id="UP000053237">
    <property type="component" value="Unassembled WGS sequence"/>
</dbReference>
<dbReference type="EMBL" id="CAIX01000102">
    <property type="protein sequence ID" value="CCI45584.1"/>
    <property type="molecule type" value="Genomic_DNA"/>
</dbReference>
<organism evidence="1 2">
    <name type="scientific">Albugo candida</name>
    <dbReference type="NCBI Taxonomy" id="65357"/>
    <lineage>
        <taxon>Eukaryota</taxon>
        <taxon>Sar</taxon>
        <taxon>Stramenopiles</taxon>
        <taxon>Oomycota</taxon>
        <taxon>Peronosporomycetes</taxon>
        <taxon>Albuginales</taxon>
        <taxon>Albuginaceae</taxon>
        <taxon>Albugo</taxon>
    </lineage>
</organism>
<dbReference type="AlphaFoldDB" id="A0A024GFC7"/>
<accession>A0A024GFC7</accession>
<evidence type="ECO:0000313" key="2">
    <source>
        <dbReference type="Proteomes" id="UP000053237"/>
    </source>
</evidence>
<keyword evidence="2" id="KW-1185">Reference proteome</keyword>